<dbReference type="EMBL" id="JBEAFC010000001">
    <property type="protein sequence ID" value="KAL1568461.1"/>
    <property type="molecule type" value="Genomic_DNA"/>
</dbReference>
<comment type="caution">
    <text evidence="2">The sequence shown here is derived from an EMBL/GenBank/DDBJ whole genome shotgun (WGS) entry which is preliminary data.</text>
</comment>
<evidence type="ECO:0000259" key="1">
    <source>
        <dbReference type="Pfam" id="PF12776"/>
    </source>
</evidence>
<dbReference type="AlphaFoldDB" id="A0ABD1IIB9"/>
<evidence type="ECO:0000313" key="3">
    <source>
        <dbReference type="Proteomes" id="UP001567538"/>
    </source>
</evidence>
<dbReference type="Pfam" id="PF12776">
    <property type="entry name" value="Myb_DNA-bind_3"/>
    <property type="match status" value="1"/>
</dbReference>
<proteinExistence type="predicted"/>
<dbReference type="InterPro" id="IPR024752">
    <property type="entry name" value="Myb/SANT-like_dom"/>
</dbReference>
<keyword evidence="3" id="KW-1185">Reference proteome</keyword>
<sequence length="106" mass="12148">MDTLLLSTMTRLHNVQCLNDESVSDAVLDEARTGINLYFGSEITCADIVIRLELLKVRYNTFKEVVATPGVLWDLDEKIIIADDLTWKFIFRTNPLVGAYYYQDDP</sequence>
<accession>A0ABD1IIB9</accession>
<dbReference type="Proteomes" id="UP001567538">
    <property type="component" value="Unassembled WGS sequence"/>
</dbReference>
<reference evidence="2 3" key="1">
    <citation type="submission" date="2024-06" db="EMBL/GenBank/DDBJ databases">
        <title>A chromosome level genome sequence of Diviner's sage (Salvia divinorum).</title>
        <authorList>
            <person name="Ford S.A."/>
            <person name="Ro D.-K."/>
            <person name="Ness R.W."/>
            <person name="Phillips M.A."/>
        </authorList>
    </citation>
    <scope>NUCLEOTIDE SEQUENCE [LARGE SCALE GENOMIC DNA]</scope>
    <source>
        <strain evidence="2">SAF-2024a</strain>
        <tissue evidence="2">Leaf</tissue>
    </source>
</reference>
<name>A0ABD1IIB9_SALDI</name>
<evidence type="ECO:0000313" key="2">
    <source>
        <dbReference type="EMBL" id="KAL1568461.1"/>
    </source>
</evidence>
<feature type="domain" description="Myb/SANT-like" evidence="1">
    <location>
        <begin position="4"/>
        <end position="88"/>
    </location>
</feature>
<protein>
    <recommendedName>
        <fullName evidence="1">Myb/SANT-like domain-containing protein</fullName>
    </recommendedName>
</protein>
<organism evidence="2 3">
    <name type="scientific">Salvia divinorum</name>
    <name type="common">Maria pastora</name>
    <name type="synonym">Diviner's sage</name>
    <dbReference type="NCBI Taxonomy" id="28513"/>
    <lineage>
        <taxon>Eukaryota</taxon>
        <taxon>Viridiplantae</taxon>
        <taxon>Streptophyta</taxon>
        <taxon>Embryophyta</taxon>
        <taxon>Tracheophyta</taxon>
        <taxon>Spermatophyta</taxon>
        <taxon>Magnoliopsida</taxon>
        <taxon>eudicotyledons</taxon>
        <taxon>Gunneridae</taxon>
        <taxon>Pentapetalae</taxon>
        <taxon>asterids</taxon>
        <taxon>lamiids</taxon>
        <taxon>Lamiales</taxon>
        <taxon>Lamiaceae</taxon>
        <taxon>Nepetoideae</taxon>
        <taxon>Mentheae</taxon>
        <taxon>Salviinae</taxon>
        <taxon>Salvia</taxon>
        <taxon>Salvia subgen. Calosphace</taxon>
    </lineage>
</organism>
<gene>
    <name evidence="2" type="ORF">AAHA92_00076</name>
</gene>